<evidence type="ECO:0000313" key="7">
    <source>
        <dbReference type="EMBL" id="MCC4477895.1"/>
    </source>
</evidence>
<dbReference type="NCBIfam" id="NF033592">
    <property type="entry name" value="transpos_IS4_1"/>
    <property type="match status" value="1"/>
</dbReference>
<evidence type="ECO:0000313" key="12">
    <source>
        <dbReference type="EMBL" id="MCC4478355.1"/>
    </source>
</evidence>
<dbReference type="PANTHER" id="PTHR33258:SF1">
    <property type="entry name" value="TRANSPOSASE INSL FOR INSERTION SEQUENCE ELEMENT IS186A-RELATED"/>
    <property type="match status" value="1"/>
</dbReference>
<dbReference type="InterPro" id="IPR047952">
    <property type="entry name" value="Transpos_IS4"/>
</dbReference>
<evidence type="ECO:0000313" key="10">
    <source>
        <dbReference type="EMBL" id="MCC4478083.1"/>
    </source>
</evidence>
<evidence type="ECO:0000313" key="9">
    <source>
        <dbReference type="EMBL" id="MCC4477965.1"/>
    </source>
</evidence>
<dbReference type="GO" id="GO:0004803">
    <property type="term" value="F:transposase activity"/>
    <property type="evidence" value="ECO:0007669"/>
    <property type="project" value="InterPro"/>
</dbReference>
<reference evidence="12" key="1">
    <citation type="submission" date="2021-10" db="EMBL/GenBank/DDBJ databases">
        <title>Evolutionary history and lifestyle of the vertebrate symbiont Limosilactobacillus reuteri.</title>
        <authorList>
            <person name="Zheng J."/>
            <person name="Li F."/>
            <person name="Gaenzle M."/>
            <person name="Walter J."/>
        </authorList>
    </citation>
    <scope>NUCLEOTIDE SEQUENCE</scope>
    <source>
        <strain evidence="12">GQ_1_3_1</strain>
    </source>
</reference>
<sequence length="445" mass="52459">MVNHTNILTTLDLIINQTCDHIHDFTNSPQDFTRKRKLPAMTLIKTILSMRGNSLNAELFDAFPDLNDQVTVSAFEQQKSKLTSTCFEHIFHQFNQAIASQRRLDHQYHVFAIDGSDFNLPWNPQSAYVCNFPHQKAQCQMHVNALYDLLNKSYQDCVIQPKAKIDERKSVLTMMERLPQNSIVIMDRGYPSFNLIEHFNRRPQTYYVLRASLSGGIKEVQALPNHECDQQIKCRVTTSNHYYITHKDQEVIHCINHHRRHYKAQRSKNTRDQRWDFETFCTIKFRTCKFQIGTTKTGQPEWEVLLTNLPVERFPLSQMKKLYHLRWGVETAFCKLKYDLGAIQFHSKKDQFIETELYANLTMYNVVSAIINQVPGLPTHRIHWYTVNFKMATKIVRYYFQKNWQARFDQLLGQLQAYILPIRPGRKDKRKLKTKQAVSFAYRVA</sequence>
<evidence type="ECO:0000256" key="3">
    <source>
        <dbReference type="ARBA" id="ARBA00023125"/>
    </source>
</evidence>
<keyword evidence="4" id="KW-0233">DNA recombination</keyword>
<comment type="similarity">
    <text evidence="1">Belongs to the transposase 11 family.</text>
</comment>
<keyword evidence="3" id="KW-0238">DNA-binding</keyword>
<dbReference type="InterPro" id="IPR012337">
    <property type="entry name" value="RNaseH-like_sf"/>
</dbReference>
<protein>
    <submittedName>
        <fullName evidence="12">IS4 family transposase</fullName>
    </submittedName>
</protein>
<dbReference type="EMBL" id="JAJGWB010000143">
    <property type="protein sequence ID" value="MCC4478218.1"/>
    <property type="molecule type" value="Genomic_DNA"/>
</dbReference>
<dbReference type="EMBL" id="JAJGWB010000130">
    <property type="protein sequence ID" value="MCC4477965.1"/>
    <property type="molecule type" value="Genomic_DNA"/>
</dbReference>
<dbReference type="EMBL" id="JAJGWB010000126">
    <property type="protein sequence ID" value="MCC4477895.1"/>
    <property type="molecule type" value="Genomic_DNA"/>
</dbReference>
<evidence type="ECO:0000313" key="8">
    <source>
        <dbReference type="EMBL" id="MCC4477896.1"/>
    </source>
</evidence>
<organism evidence="12 13">
    <name type="scientific">Limosilactobacillus reuteri</name>
    <name type="common">Lactobacillus reuteri</name>
    <dbReference type="NCBI Taxonomy" id="1598"/>
    <lineage>
        <taxon>Bacteria</taxon>
        <taxon>Bacillati</taxon>
        <taxon>Bacillota</taxon>
        <taxon>Bacilli</taxon>
        <taxon>Lactobacillales</taxon>
        <taxon>Lactobacillaceae</taxon>
        <taxon>Limosilactobacillus</taxon>
    </lineage>
</organism>
<dbReference type="EMBL" id="JAJGWB010000117">
    <property type="protein sequence ID" value="MCC4477586.1"/>
    <property type="molecule type" value="Genomic_DNA"/>
</dbReference>
<evidence type="ECO:0000313" key="11">
    <source>
        <dbReference type="EMBL" id="MCC4478218.1"/>
    </source>
</evidence>
<evidence type="ECO:0000256" key="4">
    <source>
        <dbReference type="ARBA" id="ARBA00023172"/>
    </source>
</evidence>
<dbReference type="PANTHER" id="PTHR33258">
    <property type="entry name" value="TRANSPOSASE INSL FOR INSERTION SEQUENCE ELEMENT IS186A-RELATED"/>
    <property type="match status" value="1"/>
</dbReference>
<dbReference type="Proteomes" id="UP001198026">
    <property type="component" value="Unassembled WGS sequence"/>
</dbReference>
<evidence type="ECO:0000313" key="13">
    <source>
        <dbReference type="Proteomes" id="UP001198026"/>
    </source>
</evidence>
<evidence type="ECO:0000256" key="1">
    <source>
        <dbReference type="ARBA" id="ARBA00010075"/>
    </source>
</evidence>
<dbReference type="EMBL" id="JAJGWB010000135">
    <property type="protein sequence ID" value="MCC4478083.1"/>
    <property type="molecule type" value="Genomic_DNA"/>
</dbReference>
<dbReference type="GO" id="GO:0003677">
    <property type="term" value="F:DNA binding"/>
    <property type="evidence" value="ECO:0007669"/>
    <property type="project" value="UniProtKB-KW"/>
</dbReference>
<accession>A0AAP2R140</accession>
<dbReference type="GO" id="GO:0006313">
    <property type="term" value="P:DNA transposition"/>
    <property type="evidence" value="ECO:0007669"/>
    <property type="project" value="InterPro"/>
</dbReference>
<evidence type="ECO:0000259" key="5">
    <source>
        <dbReference type="Pfam" id="PF01609"/>
    </source>
</evidence>
<dbReference type="InterPro" id="IPR002559">
    <property type="entry name" value="Transposase_11"/>
</dbReference>
<dbReference type="Gene3D" id="3.90.350.10">
    <property type="entry name" value="Transposase Inhibitor Protein From Tn5, Chain A, domain 1"/>
    <property type="match status" value="1"/>
</dbReference>
<dbReference type="EMBL" id="JAJGWB010000146">
    <property type="protein sequence ID" value="MCC4478355.1"/>
    <property type="molecule type" value="Genomic_DNA"/>
</dbReference>
<evidence type="ECO:0000313" key="6">
    <source>
        <dbReference type="EMBL" id="MCC4477586.1"/>
    </source>
</evidence>
<dbReference type="Pfam" id="PF01609">
    <property type="entry name" value="DDE_Tnp_1"/>
    <property type="match status" value="1"/>
</dbReference>
<comment type="caution">
    <text evidence="12">The sequence shown here is derived from an EMBL/GenBank/DDBJ whole genome shotgun (WGS) entry which is preliminary data.</text>
</comment>
<gene>
    <name evidence="6" type="ORF">LMB76_05045</name>
    <name evidence="7" type="ORF">LMB76_06650</name>
    <name evidence="8" type="ORF">LMB76_06655</name>
    <name evidence="9" type="ORF">LMB76_07010</name>
    <name evidence="10" type="ORF">LMB76_07620</name>
    <name evidence="11" type="ORF">LMB76_08355</name>
    <name evidence="12" type="ORF">LMB76_09050</name>
</gene>
<name>A0AAP2R140_LIMRT</name>
<dbReference type="EMBL" id="JAJGWB010000127">
    <property type="protein sequence ID" value="MCC4477896.1"/>
    <property type="molecule type" value="Genomic_DNA"/>
</dbReference>
<proteinExistence type="inferred from homology"/>
<keyword evidence="2" id="KW-0815">Transposition</keyword>
<evidence type="ECO:0000256" key="2">
    <source>
        <dbReference type="ARBA" id="ARBA00022578"/>
    </source>
</evidence>
<dbReference type="RefSeq" id="WP_228340773.1">
    <property type="nucleotide sequence ID" value="NZ_JAJGWA010000111.1"/>
</dbReference>
<feature type="domain" description="Transposase IS4-like" evidence="5">
    <location>
        <begin position="107"/>
        <end position="365"/>
    </location>
</feature>
<dbReference type="SUPFAM" id="SSF53098">
    <property type="entry name" value="Ribonuclease H-like"/>
    <property type="match status" value="1"/>
</dbReference>
<dbReference type="AlphaFoldDB" id="A0AAP2R140"/>